<dbReference type="EMBL" id="CP011266">
    <property type="protein sequence ID" value="ALT68815.1"/>
    <property type="molecule type" value="Genomic_DNA"/>
</dbReference>
<comment type="catalytic activity">
    <reaction evidence="7">
        <text>diphosphate + H2O = 2 phosphate + H(+)</text>
        <dbReference type="Rhea" id="RHEA:24576"/>
        <dbReference type="ChEBI" id="CHEBI:15377"/>
        <dbReference type="ChEBI" id="CHEBI:15378"/>
        <dbReference type="ChEBI" id="CHEBI:33019"/>
        <dbReference type="ChEBI" id="CHEBI:43474"/>
        <dbReference type="EC" id="3.6.1.1"/>
    </reaction>
</comment>
<accession>A0A0U3CT15</accession>
<evidence type="ECO:0000256" key="7">
    <source>
        <dbReference type="ARBA" id="ARBA00047820"/>
    </source>
</evidence>
<dbReference type="Pfam" id="PF02833">
    <property type="entry name" value="DHHA2"/>
    <property type="match status" value="1"/>
</dbReference>
<keyword evidence="10" id="KW-1185">Reference proteome</keyword>
<dbReference type="RefSeq" id="WP_058739103.1">
    <property type="nucleotide sequence ID" value="NZ_CP011266.1"/>
</dbReference>
<dbReference type="Pfam" id="PF01368">
    <property type="entry name" value="DHH"/>
    <property type="match status" value="1"/>
</dbReference>
<dbReference type="PATRIC" id="fig|230361.4.peg.1057"/>
<dbReference type="AlphaFoldDB" id="A0A0U3CT15"/>
<evidence type="ECO:0000259" key="8">
    <source>
        <dbReference type="SMART" id="SM01131"/>
    </source>
</evidence>
<dbReference type="PANTHER" id="PTHR47618:SF1">
    <property type="entry name" value="BIFUNCTIONAL OLIGORIBONUCLEASE AND PAP PHOSPHATASE NRNA"/>
    <property type="match status" value="1"/>
</dbReference>
<dbReference type="Proteomes" id="UP000067738">
    <property type="component" value="Chromosome"/>
</dbReference>
<dbReference type="GO" id="GO:0005737">
    <property type="term" value="C:cytoplasm"/>
    <property type="evidence" value="ECO:0007669"/>
    <property type="project" value="InterPro"/>
</dbReference>
<sequence>MDKTYIFGHKSPDTDTITSSLVMCELEKNLGNDNAVACRLGNINKETEFVLNYLDIEAPELIESLEEGSDVILVDHNSPSESIDNLKNMNIKKVVDHHKIALETSYPLFYRAEAVGCTETILFKLFNENNVEIEPKIAHLMLSAIISDTLLLKSPTTTEDDKKAVKKLAEIAGVDYEEYGLEMLKAGTDLSSFTIDEILALDAKQIDFKDVKSIVNQVNTASIPDVLEMKDELEAGIEKIIEKENLDLFMLLITDIVNSNSQVIVLGKNADLVEKAYGVKLDDNTALLEGVVSRKKQVVPIMTENA</sequence>
<evidence type="ECO:0000256" key="6">
    <source>
        <dbReference type="ARBA" id="ARBA00032535"/>
    </source>
</evidence>
<dbReference type="InterPro" id="IPR038763">
    <property type="entry name" value="DHH_sf"/>
</dbReference>
<dbReference type="EC" id="3.6.1.1" evidence="2"/>
<dbReference type="OrthoDB" id="114945at2157"/>
<dbReference type="GeneID" id="26735995"/>
<gene>
    <name evidence="9" type="primary">ppaC</name>
    <name evidence="9" type="ORF">sm9_1026</name>
</gene>
<dbReference type="InterPro" id="IPR051319">
    <property type="entry name" value="Oligoribo/pAp-PDE_c-di-AMP_PDE"/>
</dbReference>
<evidence type="ECO:0000313" key="10">
    <source>
        <dbReference type="Proteomes" id="UP000067738"/>
    </source>
</evidence>
<dbReference type="GO" id="GO:0004427">
    <property type="term" value="F:inorganic diphosphate phosphatase activity"/>
    <property type="evidence" value="ECO:0007669"/>
    <property type="project" value="UniProtKB-EC"/>
</dbReference>
<dbReference type="InterPro" id="IPR001667">
    <property type="entry name" value="DDH_dom"/>
</dbReference>
<evidence type="ECO:0000256" key="4">
    <source>
        <dbReference type="ARBA" id="ARBA00022801"/>
    </source>
</evidence>
<keyword evidence="3" id="KW-0479">Metal-binding</keyword>
<dbReference type="InterPro" id="IPR038222">
    <property type="entry name" value="DHHA2_dom_sf"/>
</dbReference>
<evidence type="ECO:0000313" key="9">
    <source>
        <dbReference type="EMBL" id="ALT68815.1"/>
    </source>
</evidence>
<evidence type="ECO:0000256" key="3">
    <source>
        <dbReference type="ARBA" id="ARBA00022723"/>
    </source>
</evidence>
<name>A0A0U3CT15_9EURY</name>
<keyword evidence="4" id="KW-0378">Hydrolase</keyword>
<dbReference type="GO" id="GO:0046872">
    <property type="term" value="F:metal ion binding"/>
    <property type="evidence" value="ECO:0007669"/>
    <property type="project" value="UniProtKB-KW"/>
</dbReference>
<dbReference type="PANTHER" id="PTHR47618">
    <property type="entry name" value="BIFUNCTIONAL OLIGORIBONUCLEASE AND PAP PHOSPHATASE NRNA"/>
    <property type="match status" value="1"/>
</dbReference>
<evidence type="ECO:0000256" key="1">
    <source>
        <dbReference type="ARBA" id="ARBA00001936"/>
    </source>
</evidence>
<evidence type="ECO:0000256" key="2">
    <source>
        <dbReference type="ARBA" id="ARBA00012146"/>
    </source>
</evidence>
<protein>
    <recommendedName>
        <fullName evidence="2">inorganic diphosphatase</fullName>
        <ecNumber evidence="2">3.6.1.1</ecNumber>
    </recommendedName>
    <alternativeName>
        <fullName evidence="6">Pyrophosphate phospho-hydrolase</fullName>
    </alternativeName>
</protein>
<dbReference type="Gene3D" id="3.10.310.20">
    <property type="entry name" value="DHHA2 domain"/>
    <property type="match status" value="1"/>
</dbReference>
<dbReference type="SUPFAM" id="SSF64182">
    <property type="entry name" value="DHH phosphoesterases"/>
    <property type="match status" value="1"/>
</dbReference>
<evidence type="ECO:0000256" key="5">
    <source>
        <dbReference type="ARBA" id="ARBA00023211"/>
    </source>
</evidence>
<dbReference type="KEGG" id="mmil:sm9_1026"/>
<dbReference type="FunFam" id="3.90.1640.10:FF:000001">
    <property type="entry name" value="Probable manganese-dependent inorganic pyrophosphatase"/>
    <property type="match status" value="1"/>
</dbReference>
<organism evidence="9 10">
    <name type="scientific">Methanobrevibacter millerae</name>
    <dbReference type="NCBI Taxonomy" id="230361"/>
    <lineage>
        <taxon>Archaea</taxon>
        <taxon>Methanobacteriati</taxon>
        <taxon>Methanobacteriota</taxon>
        <taxon>Methanomada group</taxon>
        <taxon>Methanobacteria</taxon>
        <taxon>Methanobacteriales</taxon>
        <taxon>Methanobacteriaceae</taxon>
        <taxon>Methanobrevibacter</taxon>
    </lineage>
</organism>
<keyword evidence="5" id="KW-0464">Manganese</keyword>
<comment type="cofactor">
    <cofactor evidence="1">
        <name>Mn(2+)</name>
        <dbReference type="ChEBI" id="CHEBI:29035"/>
    </cofactor>
</comment>
<reference evidence="9 10" key="1">
    <citation type="submission" date="2015-04" db="EMBL/GenBank/DDBJ databases">
        <title>The complete genome sequence of the rumen methanogen Methanobrevibacter millerae SM9.</title>
        <authorList>
            <person name="Leahy S.C."/>
            <person name="Kelly W.J."/>
            <person name="Pacheco D.M."/>
            <person name="Li D."/>
            <person name="Altermann E."/>
            <person name="Attwood G.T."/>
        </authorList>
    </citation>
    <scope>NUCLEOTIDE SEQUENCE [LARGE SCALE GENOMIC DNA]</scope>
    <source>
        <strain evidence="9 10">SM9</strain>
    </source>
</reference>
<dbReference type="NCBIfam" id="NF003877">
    <property type="entry name" value="PRK05427.1"/>
    <property type="match status" value="1"/>
</dbReference>
<dbReference type="Gene3D" id="3.90.1640.10">
    <property type="entry name" value="inorganic pyrophosphatase (n-terminal core)"/>
    <property type="match status" value="1"/>
</dbReference>
<feature type="domain" description="DHHA2" evidence="8">
    <location>
        <begin position="180"/>
        <end position="306"/>
    </location>
</feature>
<dbReference type="InterPro" id="IPR004097">
    <property type="entry name" value="DHHA2"/>
</dbReference>
<dbReference type="SMART" id="SM01131">
    <property type="entry name" value="DHHA2"/>
    <property type="match status" value="1"/>
</dbReference>
<proteinExistence type="predicted"/>